<dbReference type="InterPro" id="IPR011701">
    <property type="entry name" value="MFS"/>
</dbReference>
<keyword evidence="2 6" id="KW-0812">Transmembrane</keyword>
<evidence type="ECO:0000259" key="7">
    <source>
        <dbReference type="PROSITE" id="PS50850"/>
    </source>
</evidence>
<evidence type="ECO:0000313" key="8">
    <source>
        <dbReference type="Proteomes" id="UP000515135"/>
    </source>
</evidence>
<feature type="transmembrane region" description="Helical" evidence="6">
    <location>
        <begin position="145"/>
        <end position="164"/>
    </location>
</feature>
<organism evidence="8 9">
    <name type="scientific">Branchiostoma belcheri</name>
    <name type="common">Amphioxus</name>
    <dbReference type="NCBI Taxonomy" id="7741"/>
    <lineage>
        <taxon>Eukaryota</taxon>
        <taxon>Metazoa</taxon>
        <taxon>Chordata</taxon>
        <taxon>Cephalochordata</taxon>
        <taxon>Leptocardii</taxon>
        <taxon>Amphioxiformes</taxon>
        <taxon>Branchiostomatidae</taxon>
        <taxon>Branchiostoma</taxon>
    </lineage>
</organism>
<evidence type="ECO:0000256" key="6">
    <source>
        <dbReference type="SAM" id="Phobius"/>
    </source>
</evidence>
<feature type="transmembrane region" description="Helical" evidence="6">
    <location>
        <begin position="170"/>
        <end position="194"/>
    </location>
</feature>
<feature type="compositionally biased region" description="Basic and acidic residues" evidence="5">
    <location>
        <begin position="525"/>
        <end position="536"/>
    </location>
</feature>
<evidence type="ECO:0000313" key="9">
    <source>
        <dbReference type="RefSeq" id="XP_019621719.1"/>
    </source>
</evidence>
<keyword evidence="8" id="KW-1185">Reference proteome</keyword>
<feature type="region of interest" description="Disordered" evidence="5">
    <location>
        <begin position="498"/>
        <end position="536"/>
    </location>
</feature>
<dbReference type="FunFam" id="1.20.1250.20:FF:000423">
    <property type="entry name" value="Putative inorganic phosphate cotransporter-like Protein"/>
    <property type="match status" value="1"/>
</dbReference>
<dbReference type="InterPro" id="IPR050382">
    <property type="entry name" value="MFS_Na/Anion_cotransporter"/>
</dbReference>
<dbReference type="InterPro" id="IPR020846">
    <property type="entry name" value="MFS_dom"/>
</dbReference>
<feature type="transmembrane region" description="Helical" evidence="6">
    <location>
        <begin position="469"/>
        <end position="488"/>
    </location>
</feature>
<dbReference type="PANTHER" id="PTHR11662:SF454">
    <property type="entry name" value="SIALIN-LIKE"/>
    <property type="match status" value="1"/>
</dbReference>
<name>A0A6P4YIM7_BRABE</name>
<feature type="transmembrane region" description="Helical" evidence="6">
    <location>
        <begin position="293"/>
        <end position="317"/>
    </location>
</feature>
<reference evidence="9" key="1">
    <citation type="submission" date="2025-08" db="UniProtKB">
        <authorList>
            <consortium name="RefSeq"/>
        </authorList>
    </citation>
    <scope>IDENTIFICATION</scope>
    <source>
        <tissue evidence="9">Gonad</tissue>
    </source>
</reference>
<dbReference type="GO" id="GO:0016324">
    <property type="term" value="C:apical plasma membrane"/>
    <property type="evidence" value="ECO:0007669"/>
    <property type="project" value="TreeGrafter"/>
</dbReference>
<comment type="subcellular location">
    <subcellularLocation>
        <location evidence="1">Membrane</location>
        <topology evidence="1">Multi-pass membrane protein</topology>
    </subcellularLocation>
</comment>
<accession>A0A6P4YIM7</accession>
<feature type="region of interest" description="Disordered" evidence="5">
    <location>
        <begin position="1"/>
        <end position="25"/>
    </location>
</feature>
<feature type="transmembrane region" description="Helical" evidence="6">
    <location>
        <begin position="337"/>
        <end position="361"/>
    </location>
</feature>
<evidence type="ECO:0000256" key="5">
    <source>
        <dbReference type="SAM" id="MobiDB-lite"/>
    </source>
</evidence>
<proteinExistence type="predicted"/>
<keyword evidence="3 6" id="KW-1133">Transmembrane helix</keyword>
<dbReference type="Pfam" id="PF07690">
    <property type="entry name" value="MFS_1"/>
    <property type="match status" value="1"/>
</dbReference>
<dbReference type="AlphaFoldDB" id="A0A6P4YIM7"/>
<dbReference type="RefSeq" id="XP_019621719.1">
    <property type="nucleotide sequence ID" value="XM_019766160.1"/>
</dbReference>
<dbReference type="PROSITE" id="PS50850">
    <property type="entry name" value="MFS"/>
    <property type="match status" value="1"/>
</dbReference>
<evidence type="ECO:0000256" key="4">
    <source>
        <dbReference type="ARBA" id="ARBA00023136"/>
    </source>
</evidence>
<dbReference type="Proteomes" id="UP000515135">
    <property type="component" value="Unplaced"/>
</dbReference>
<sequence>MSTEKSVTKELIGSNGATPAQGDKKKKSCCSIADRIPARYILTALFFFGIVALQTTRHGFSVAIVVMTNRSASARAVNQTAIYHDCPSSGPINVSVQRAGGDRELGERFEWSESIKGTLLGAYFYGYIITQVVGGVLEQKLGGKIVFGTSLMLAAVLNALGPVAARSGAWSMFAVRFCLGLVTGVSLPAMYGVWGRWAPPTERTRLLAFCYIALSFGGVITFPLSSSLADEFGWPAVFYIPGSFVAAWLVAWVLLAYDSPSKHPRILEKEQKYIEDGIGMKTQQKLPVPWRHVLTSLPVWALIVGQFSSLWGTYLLLTQLPNYMKNVLGFNIRTNGLLSALPPLLAMISMMLSSFLADYLIKRGTIRKVWIRRSFVITGFTGMVICGIVLANLGGCDRTAAVALLCLLQAFSGTTNAGFRAVHIEFAPRFSGVTFSLANTAGTLPGIFAPMLVGVVLENDPTVAGWSKVFYTGAAIQAAGCVFTVVFMRTDVQPWARGEGDQGAKNTVPENYKDTLPGNGQAEMSAKKFLEEETNV</sequence>
<feature type="transmembrane region" description="Helical" evidence="6">
    <location>
        <begin position="434"/>
        <end position="457"/>
    </location>
</feature>
<dbReference type="FunFam" id="1.20.1250.20:FF:000725">
    <property type="entry name" value="Uncharacterized protein"/>
    <property type="match status" value="1"/>
</dbReference>
<dbReference type="OrthoDB" id="2985014at2759"/>
<feature type="transmembrane region" description="Helical" evidence="6">
    <location>
        <begin position="373"/>
        <end position="394"/>
    </location>
</feature>
<feature type="domain" description="Major facilitator superfamily (MFS) profile" evidence="7">
    <location>
        <begin position="47"/>
        <end position="492"/>
    </location>
</feature>
<evidence type="ECO:0000256" key="1">
    <source>
        <dbReference type="ARBA" id="ARBA00004141"/>
    </source>
</evidence>
<protein>
    <submittedName>
        <fullName evidence="9">Sialin-like</fullName>
    </submittedName>
</protein>
<keyword evidence="4 6" id="KW-0472">Membrane</keyword>
<dbReference type="GO" id="GO:0022857">
    <property type="term" value="F:transmembrane transporter activity"/>
    <property type="evidence" value="ECO:0007669"/>
    <property type="project" value="InterPro"/>
</dbReference>
<dbReference type="SUPFAM" id="SSF103473">
    <property type="entry name" value="MFS general substrate transporter"/>
    <property type="match status" value="1"/>
</dbReference>
<dbReference type="Gene3D" id="1.20.1250.20">
    <property type="entry name" value="MFS general substrate transporter like domains"/>
    <property type="match status" value="2"/>
</dbReference>
<dbReference type="PANTHER" id="PTHR11662">
    <property type="entry name" value="SOLUTE CARRIER FAMILY 17"/>
    <property type="match status" value="1"/>
</dbReference>
<evidence type="ECO:0000256" key="2">
    <source>
        <dbReference type="ARBA" id="ARBA00022692"/>
    </source>
</evidence>
<dbReference type="KEGG" id="bbel:109467978"/>
<dbReference type="InterPro" id="IPR036259">
    <property type="entry name" value="MFS_trans_sf"/>
</dbReference>
<feature type="transmembrane region" description="Helical" evidence="6">
    <location>
        <begin position="400"/>
        <end position="422"/>
    </location>
</feature>
<feature type="transmembrane region" description="Helical" evidence="6">
    <location>
        <begin position="36"/>
        <end position="53"/>
    </location>
</feature>
<gene>
    <name evidence="9" type="primary">LOC109467978</name>
</gene>
<feature type="transmembrane region" description="Helical" evidence="6">
    <location>
        <begin position="120"/>
        <end position="138"/>
    </location>
</feature>
<feature type="transmembrane region" description="Helical" evidence="6">
    <location>
        <begin position="206"/>
        <end position="224"/>
    </location>
</feature>
<dbReference type="GeneID" id="109467978"/>
<evidence type="ECO:0000256" key="3">
    <source>
        <dbReference type="ARBA" id="ARBA00022989"/>
    </source>
</evidence>
<feature type="transmembrane region" description="Helical" evidence="6">
    <location>
        <begin position="236"/>
        <end position="257"/>
    </location>
</feature>
<dbReference type="GO" id="GO:0006820">
    <property type="term" value="P:monoatomic anion transport"/>
    <property type="evidence" value="ECO:0007669"/>
    <property type="project" value="TreeGrafter"/>
</dbReference>